<proteinExistence type="predicted"/>
<dbReference type="Pfam" id="PF03237">
    <property type="entry name" value="Terminase_6N"/>
    <property type="match status" value="1"/>
</dbReference>
<name>A0A1Y4MJG7_9FIRM</name>
<evidence type="ECO:0000256" key="1">
    <source>
        <dbReference type="ARBA" id="ARBA00022612"/>
    </source>
</evidence>
<sequence>MRKNDARERLYTKAQLREIARAAKMELARRSLIDFTKYTNPLYIENWHHVSYAAKLDAFAAGRIKKLMVFMPPQHGKSELCSRRLPAKMLGDNPDLRAGLVSYNHDFASKFNRDVQRIIDSREYAGLYPETRLNTANIRAAVGSWLRNSDEFEIVGRQGGLVTVGIGGGLTGRALDVLIIDDPYKDPKDAWSPTVRRSIQDWYDTVATTRLHNDSRQLITLTRWHQDDLAGVILKREPGEWEVVKFQAIKEGDPTDIDPRHEGEALWPERHSLARLLSAKQSNPHVFMSLYQQDPRPAEGLLFPAEALNYFEMEDIRGRTPDGVIAVADVADTGEDYYCMIVAYLFGNDIYVVDVIYTQDQAEITEPLTLGALDNWKVQRFRIESNAGGRLYAKSIREKAKGFTAIEAVPSSTNKETRILTASGQIKQRVHFRQDYAHGSDYEKFYDHFTSYTIRGPNEHDDAPDAVTMLITTAADNMLSWSLESD</sequence>
<dbReference type="Pfam" id="PF17289">
    <property type="entry name" value="Terminase_6C"/>
    <property type="match status" value="1"/>
</dbReference>
<dbReference type="AlphaFoldDB" id="A0A1Y4MJG7"/>
<evidence type="ECO:0000313" key="4">
    <source>
        <dbReference type="Proteomes" id="UP000196386"/>
    </source>
</evidence>
<gene>
    <name evidence="3" type="ORF">B5F11_11005</name>
</gene>
<dbReference type="InterPro" id="IPR006517">
    <property type="entry name" value="Phage_terminase_lsu-like_C"/>
</dbReference>
<dbReference type="EMBL" id="NFKP01000013">
    <property type="protein sequence ID" value="OUP68878.1"/>
    <property type="molecule type" value="Genomic_DNA"/>
</dbReference>
<comment type="caution">
    <text evidence="3">The sequence shown here is derived from an EMBL/GenBank/DDBJ whole genome shotgun (WGS) entry which is preliminary data.</text>
</comment>
<reference evidence="4" key="1">
    <citation type="submission" date="2017-04" db="EMBL/GenBank/DDBJ databases">
        <title>Function of individual gut microbiota members based on whole genome sequencing of pure cultures obtained from chicken caecum.</title>
        <authorList>
            <person name="Medvecky M."/>
            <person name="Cejkova D."/>
            <person name="Polansky O."/>
            <person name="Karasova D."/>
            <person name="Kubasova T."/>
            <person name="Cizek A."/>
            <person name="Rychlik I."/>
        </authorList>
    </citation>
    <scope>NUCLEOTIDE SEQUENCE [LARGE SCALE GENOMIC DNA]</scope>
    <source>
        <strain evidence="4">An175</strain>
    </source>
</reference>
<dbReference type="InterPro" id="IPR035421">
    <property type="entry name" value="Terminase_6C"/>
</dbReference>
<dbReference type="RefSeq" id="WP_087301529.1">
    <property type="nucleotide sequence ID" value="NZ_NFKP01000013.1"/>
</dbReference>
<evidence type="ECO:0000313" key="3">
    <source>
        <dbReference type="EMBL" id="OUP68878.1"/>
    </source>
</evidence>
<dbReference type="NCBIfam" id="TIGR01630">
    <property type="entry name" value="psiM2_ORF9"/>
    <property type="match status" value="1"/>
</dbReference>
<accession>A0A1Y4MJG7</accession>
<feature type="domain" description="Terminase large subunit gp17-like C-terminal" evidence="2">
    <location>
        <begin position="335"/>
        <end position="471"/>
    </location>
</feature>
<organism evidence="3 4">
    <name type="scientific">Anaerotruncus colihominis</name>
    <dbReference type="NCBI Taxonomy" id="169435"/>
    <lineage>
        <taxon>Bacteria</taxon>
        <taxon>Bacillati</taxon>
        <taxon>Bacillota</taxon>
        <taxon>Clostridia</taxon>
        <taxon>Eubacteriales</taxon>
        <taxon>Oscillospiraceae</taxon>
        <taxon>Anaerotruncus</taxon>
    </lineage>
</organism>
<protein>
    <submittedName>
        <fullName evidence="3">Heat-shock protein Hsp70</fullName>
    </submittedName>
</protein>
<evidence type="ECO:0000259" key="2">
    <source>
        <dbReference type="Pfam" id="PF17289"/>
    </source>
</evidence>
<dbReference type="Proteomes" id="UP000196386">
    <property type="component" value="Unassembled WGS sequence"/>
</dbReference>
<keyword evidence="1" id="KW-1188">Viral release from host cell</keyword>